<dbReference type="OrthoDB" id="299126at2759"/>
<feature type="region of interest" description="Disordered" evidence="1">
    <location>
        <begin position="839"/>
        <end position="858"/>
    </location>
</feature>
<evidence type="ECO:0000259" key="2">
    <source>
        <dbReference type="PROSITE" id="PS50042"/>
    </source>
</evidence>
<feature type="region of interest" description="Disordered" evidence="1">
    <location>
        <begin position="585"/>
        <end position="607"/>
    </location>
</feature>
<proteinExistence type="predicted"/>
<sequence length="1372" mass="160372">MEYLEQIKDSKYFEPIRNTNHFDKKIQKLIEASKVVQKKPLDIVCEYGSKSNFMYFVLEGKLAVFIPKNESDLNQQYQILVGIEKCKKQINKDPSLLEAQQKLQKLQAEWLKIQKQFDSELLNNFKKYQISLKPAQQGWDDEFYLEKKKQINYQTSSLLKKDVCSMKKVGELKSGDCFGEIGAILDKPRTATIISIEKATCLLVSFDKYKEIFSQEQIYELNFRVLNLAQIFQEKSVETEVVAHLATHFQQVQAINTVYREGEKVDGLYLIHNGHVEIFKTQKDYFNSQISIVVKGKGSLLGLEDYFEFDNNSLLLNKEQAKINNKKNGRSFTAVCKDLNMKIYKIDKEILDYFIEGYSHFKSYILTMAHQKFLEYNSKYQKNLELKKKLSNLSLVQQIPKSSKKMSVDISDLNNSLNLSQLNGHHQKSISIEKLEDLPKEEIAPKLKNIQNQIEDQILQGYIINKNKNDKNLNFPEMLRYENSKIKDLKQNYEVYITRNKRPQRQQNQSYAKYDAFLRNKFDQQFIQAFEQLKTNQNKKSQNKQQSQELILNDLPENKLSLDFIVQQNQLKSLRFIEQRSKKSKTEKSVNNITQNSRDSLYEEDEEQIQYENKTLEREDSDQTQTLQLADKKNEKLFKYKSMNLIPSIADIKINKNYSQKQIQQNQMKFQEKFQGEQKEQTSNFTTDRTKSETDQLTKLQSIQKIEMQHGIPIQLINSDTEQLLSNQGVQGQSIIDNTEIMQNKMYDKDQVIKNDSKMFEQNTNSLLNQKDKFAQRFSNFQLEKDKSGKKVILRINRNRNQSEKFTSPEPKSQNCSLHQLFISENQHQDNDQISIQSHQPSEKRLNSNTNSSQNNQFNHNLQVSNHVRSKQQSLIDLKDNNNKSCLVEQHLEEKIQNDSQQLCDIKNYNSKILNSIQSDQTPLSKNSTYFESQKHTNSPFLPKINNQIQANHQDQEKQKIISSFNSLYSNHKKANNDSNIKIKSNETFSIKSPVNISKISHSKFDLITPNKNKVIQQFNSPKNLKVRLSIPFTQNVYEESEYNKRSHSNQLKDSTQSVDQDYNHHFGQDNNEKINSEANQNFINKFFFSQQPSKRVSIQPEKFSNNSTLPLKNNRYSSLINIENESQINQSQSMVSQNFYNSHIFSNQDDLQSALSPSKKIKLRKIVENNSFTHLNFQPNNLSYSKPTQNLQRIQMKEQIMDDIQSKLGLFPQKKKNETFYKDSALRKLNSHELKSDHNISPTSPLKQNQRQSEQNIESIKKLAFAEYVNNKSIIKEEEHQTLLSTPQNKVNSNNQKQTMLKGTKSPQSLHKYSEYGNSLAQIYKLQQMVIGTPKKQLKPSQLVLYQKQSKTSNNYISNLFNNKLNQQQIQ</sequence>
<dbReference type="EMBL" id="GG662651">
    <property type="protein sequence ID" value="EAR98329.2"/>
    <property type="molecule type" value="Genomic_DNA"/>
</dbReference>
<dbReference type="RefSeq" id="XP_001018574.2">
    <property type="nucleotide sequence ID" value="XM_001018574.2"/>
</dbReference>
<reference evidence="4" key="1">
    <citation type="journal article" date="2006" name="PLoS Biol.">
        <title>Macronuclear genome sequence of the ciliate Tetrahymena thermophila, a model eukaryote.</title>
        <authorList>
            <person name="Eisen J.A."/>
            <person name="Coyne R.S."/>
            <person name="Wu M."/>
            <person name="Wu D."/>
            <person name="Thiagarajan M."/>
            <person name="Wortman J.R."/>
            <person name="Badger J.H."/>
            <person name="Ren Q."/>
            <person name="Amedeo P."/>
            <person name="Jones K.M."/>
            <person name="Tallon L.J."/>
            <person name="Delcher A.L."/>
            <person name="Salzberg S.L."/>
            <person name="Silva J.C."/>
            <person name="Haas B.J."/>
            <person name="Majoros W.H."/>
            <person name="Farzad M."/>
            <person name="Carlton J.M."/>
            <person name="Smith R.K. Jr."/>
            <person name="Garg J."/>
            <person name="Pearlman R.E."/>
            <person name="Karrer K.M."/>
            <person name="Sun L."/>
            <person name="Manning G."/>
            <person name="Elde N.C."/>
            <person name="Turkewitz A.P."/>
            <person name="Asai D.J."/>
            <person name="Wilkes D.E."/>
            <person name="Wang Y."/>
            <person name="Cai H."/>
            <person name="Collins K."/>
            <person name="Stewart B.A."/>
            <person name="Lee S.R."/>
            <person name="Wilamowska K."/>
            <person name="Weinberg Z."/>
            <person name="Ruzzo W.L."/>
            <person name="Wloga D."/>
            <person name="Gaertig J."/>
            <person name="Frankel J."/>
            <person name="Tsao C.-C."/>
            <person name="Gorovsky M.A."/>
            <person name="Keeling P.J."/>
            <person name="Waller R.F."/>
            <person name="Patron N.J."/>
            <person name="Cherry J.M."/>
            <person name="Stover N.A."/>
            <person name="Krieger C.J."/>
            <person name="del Toro C."/>
            <person name="Ryder H.F."/>
            <person name="Williamson S.C."/>
            <person name="Barbeau R.A."/>
            <person name="Hamilton E.P."/>
            <person name="Orias E."/>
        </authorList>
    </citation>
    <scope>NUCLEOTIDE SEQUENCE [LARGE SCALE GENOMIC DNA]</scope>
    <source>
        <strain evidence="4">SB210</strain>
    </source>
</reference>
<gene>
    <name evidence="3" type="ORF">TTHERM_00285600</name>
</gene>
<feature type="compositionally biased region" description="Polar residues" evidence="1">
    <location>
        <begin position="1240"/>
        <end position="1256"/>
    </location>
</feature>
<dbReference type="PROSITE" id="PS50042">
    <property type="entry name" value="CNMP_BINDING_3"/>
    <property type="match status" value="2"/>
</dbReference>
<dbReference type="CDD" id="cd00038">
    <property type="entry name" value="CAP_ED"/>
    <property type="match status" value="2"/>
</dbReference>
<protein>
    <submittedName>
        <fullName evidence="3">Cyclic nucleotide-binding domain protein</fullName>
    </submittedName>
</protein>
<dbReference type="Gene3D" id="2.60.120.10">
    <property type="entry name" value="Jelly Rolls"/>
    <property type="match status" value="2"/>
</dbReference>
<dbReference type="Proteomes" id="UP000009168">
    <property type="component" value="Unassembled WGS sequence"/>
</dbReference>
<dbReference type="InterPro" id="IPR050503">
    <property type="entry name" value="cAMP-dep_PK_reg_su-like"/>
</dbReference>
<name>I7M221_TETTS</name>
<feature type="compositionally biased region" description="Polar residues" evidence="1">
    <location>
        <begin position="589"/>
        <end position="599"/>
    </location>
</feature>
<dbReference type="STRING" id="312017.I7M221"/>
<feature type="compositionally biased region" description="Low complexity" evidence="1">
    <location>
        <begin position="847"/>
        <end position="858"/>
    </location>
</feature>
<evidence type="ECO:0000313" key="3">
    <source>
        <dbReference type="EMBL" id="EAR98329.2"/>
    </source>
</evidence>
<organism evidence="3 4">
    <name type="scientific">Tetrahymena thermophila (strain SB210)</name>
    <dbReference type="NCBI Taxonomy" id="312017"/>
    <lineage>
        <taxon>Eukaryota</taxon>
        <taxon>Sar</taxon>
        <taxon>Alveolata</taxon>
        <taxon>Ciliophora</taxon>
        <taxon>Intramacronucleata</taxon>
        <taxon>Oligohymenophorea</taxon>
        <taxon>Hymenostomatida</taxon>
        <taxon>Tetrahymenina</taxon>
        <taxon>Tetrahymenidae</taxon>
        <taxon>Tetrahymena</taxon>
    </lineage>
</organism>
<dbReference type="InParanoid" id="I7M221"/>
<dbReference type="PANTHER" id="PTHR11635:SF152">
    <property type="entry name" value="CAMP-DEPENDENT PROTEIN KINASE TYPE I REGULATORY SUBUNIT-RELATED"/>
    <property type="match status" value="1"/>
</dbReference>
<feature type="domain" description="Cyclic nucleotide-binding" evidence="2">
    <location>
        <begin position="256"/>
        <end position="302"/>
    </location>
</feature>
<accession>I7M221</accession>
<evidence type="ECO:0000313" key="4">
    <source>
        <dbReference type="Proteomes" id="UP000009168"/>
    </source>
</evidence>
<dbReference type="InterPro" id="IPR018490">
    <property type="entry name" value="cNMP-bd_dom_sf"/>
</dbReference>
<dbReference type="GO" id="GO:0005952">
    <property type="term" value="C:cAMP-dependent protein kinase complex"/>
    <property type="evidence" value="ECO:0007669"/>
    <property type="project" value="InterPro"/>
</dbReference>
<dbReference type="GO" id="GO:0034236">
    <property type="term" value="F:protein kinase A catalytic subunit binding"/>
    <property type="evidence" value="ECO:0007669"/>
    <property type="project" value="TreeGrafter"/>
</dbReference>
<dbReference type="GeneID" id="7823850"/>
<keyword evidence="4" id="KW-1185">Reference proteome</keyword>
<evidence type="ECO:0000256" key="1">
    <source>
        <dbReference type="SAM" id="MobiDB-lite"/>
    </source>
</evidence>
<feature type="region of interest" description="Disordered" evidence="1">
    <location>
        <begin position="1233"/>
        <end position="1256"/>
    </location>
</feature>
<dbReference type="KEGG" id="tet:TTHERM_00285600"/>
<dbReference type="GO" id="GO:0005829">
    <property type="term" value="C:cytosol"/>
    <property type="evidence" value="ECO:0007669"/>
    <property type="project" value="TreeGrafter"/>
</dbReference>
<dbReference type="PANTHER" id="PTHR11635">
    <property type="entry name" value="CAMP-DEPENDENT PROTEIN KINASE REGULATORY CHAIN"/>
    <property type="match status" value="1"/>
</dbReference>
<dbReference type="GO" id="GO:0004862">
    <property type="term" value="F:cAMP-dependent protein kinase inhibitor activity"/>
    <property type="evidence" value="ECO:0007669"/>
    <property type="project" value="TreeGrafter"/>
</dbReference>
<dbReference type="GO" id="GO:0030552">
    <property type="term" value="F:cAMP binding"/>
    <property type="evidence" value="ECO:0007669"/>
    <property type="project" value="TreeGrafter"/>
</dbReference>
<feature type="domain" description="Cyclic nucleotide-binding" evidence="2">
    <location>
        <begin position="141"/>
        <end position="213"/>
    </location>
</feature>
<dbReference type="InterPro" id="IPR014710">
    <property type="entry name" value="RmlC-like_jellyroll"/>
</dbReference>
<dbReference type="InterPro" id="IPR000595">
    <property type="entry name" value="cNMP-bd_dom"/>
</dbReference>
<dbReference type="SUPFAM" id="SSF51206">
    <property type="entry name" value="cAMP-binding domain-like"/>
    <property type="match status" value="2"/>
</dbReference>